<dbReference type="EMBL" id="MU253802">
    <property type="protein sequence ID" value="KAG9246499.1"/>
    <property type="molecule type" value="Genomic_DNA"/>
</dbReference>
<evidence type="ECO:0000256" key="1">
    <source>
        <dbReference type="SAM" id="SignalP"/>
    </source>
</evidence>
<dbReference type="Proteomes" id="UP000887226">
    <property type="component" value="Unassembled WGS sequence"/>
</dbReference>
<organism evidence="2 3">
    <name type="scientific">Calycina marina</name>
    <dbReference type="NCBI Taxonomy" id="1763456"/>
    <lineage>
        <taxon>Eukaryota</taxon>
        <taxon>Fungi</taxon>
        <taxon>Dikarya</taxon>
        <taxon>Ascomycota</taxon>
        <taxon>Pezizomycotina</taxon>
        <taxon>Leotiomycetes</taxon>
        <taxon>Helotiales</taxon>
        <taxon>Pezizellaceae</taxon>
        <taxon>Calycina</taxon>
    </lineage>
</organism>
<evidence type="ECO:0000313" key="3">
    <source>
        <dbReference type="Proteomes" id="UP000887226"/>
    </source>
</evidence>
<dbReference type="AlphaFoldDB" id="A0A9P7Z6J6"/>
<feature type="signal peptide" evidence="1">
    <location>
        <begin position="1"/>
        <end position="25"/>
    </location>
</feature>
<keyword evidence="3" id="KW-1185">Reference proteome</keyword>
<reference evidence="2" key="1">
    <citation type="journal article" date="2021" name="IMA Fungus">
        <title>Genomic characterization of three marine fungi, including Emericellopsis atlantica sp. nov. with signatures of a generalist lifestyle and marine biomass degradation.</title>
        <authorList>
            <person name="Hagestad O.C."/>
            <person name="Hou L."/>
            <person name="Andersen J.H."/>
            <person name="Hansen E.H."/>
            <person name="Altermark B."/>
            <person name="Li C."/>
            <person name="Kuhnert E."/>
            <person name="Cox R.J."/>
            <person name="Crous P.W."/>
            <person name="Spatafora J.W."/>
            <person name="Lail K."/>
            <person name="Amirebrahimi M."/>
            <person name="Lipzen A."/>
            <person name="Pangilinan J."/>
            <person name="Andreopoulos W."/>
            <person name="Hayes R.D."/>
            <person name="Ng V."/>
            <person name="Grigoriev I.V."/>
            <person name="Jackson S.A."/>
            <person name="Sutton T.D.S."/>
            <person name="Dobson A.D.W."/>
            <person name="Rama T."/>
        </authorList>
    </citation>
    <scope>NUCLEOTIDE SEQUENCE</scope>
    <source>
        <strain evidence="2">TRa3180A</strain>
    </source>
</reference>
<accession>A0A9P7Z6J6</accession>
<protein>
    <submittedName>
        <fullName evidence="2">Uncharacterized protein</fullName>
    </submittedName>
</protein>
<gene>
    <name evidence="2" type="ORF">BJ878DRAFT_279570</name>
</gene>
<name>A0A9P7Z6J6_9HELO</name>
<evidence type="ECO:0000313" key="2">
    <source>
        <dbReference type="EMBL" id="KAG9246499.1"/>
    </source>
</evidence>
<feature type="chain" id="PRO_5040231237" evidence="1">
    <location>
        <begin position="26"/>
        <end position="153"/>
    </location>
</feature>
<keyword evidence="1" id="KW-0732">Signal</keyword>
<proteinExistence type="predicted"/>
<sequence length="153" mass="17334">MSTLTTGLTSLIFATLRLRIQTVSGGYGLSAKHAFEGRLRIGFHYIPEVRAAGGGCRGLFSFLPQQYPSWFKVNFEYCHHFFPFSFVPAFVGEDEDGVERSREEVILVILRPVMTDTIGWQRCAQRYPIDSQFYTVADKMIHHGFSHSCACSL</sequence>
<comment type="caution">
    <text evidence="2">The sequence shown here is derived from an EMBL/GenBank/DDBJ whole genome shotgun (WGS) entry which is preliminary data.</text>
</comment>